<dbReference type="InterPro" id="IPR036318">
    <property type="entry name" value="FAD-bd_PCMH-like_sf"/>
</dbReference>
<keyword evidence="3" id="KW-0285">Flavoprotein</keyword>
<evidence type="ECO:0000256" key="3">
    <source>
        <dbReference type="ARBA" id="ARBA00022630"/>
    </source>
</evidence>
<keyword evidence="5" id="KW-0560">Oxidoreductase</keyword>
<dbReference type="InterPro" id="IPR016171">
    <property type="entry name" value="Vanillyl_alc_oxidase_C-sub2"/>
</dbReference>
<accession>A0ABP7PTV9</accession>
<protein>
    <recommendedName>
        <fullName evidence="6">FAD-binding oxidoreductase/transferase type 4 C-terminal domain-containing protein</fullName>
    </recommendedName>
</protein>
<gene>
    <name evidence="7" type="ORF">GCM10022231_34320</name>
</gene>
<evidence type="ECO:0000256" key="1">
    <source>
        <dbReference type="ARBA" id="ARBA00001974"/>
    </source>
</evidence>
<dbReference type="InterPro" id="IPR016169">
    <property type="entry name" value="FAD-bd_PCMH_sub2"/>
</dbReference>
<dbReference type="Proteomes" id="UP001418444">
    <property type="component" value="Unassembled WGS sequence"/>
</dbReference>
<evidence type="ECO:0000259" key="6">
    <source>
        <dbReference type="Pfam" id="PF02913"/>
    </source>
</evidence>
<evidence type="ECO:0000256" key="5">
    <source>
        <dbReference type="ARBA" id="ARBA00023002"/>
    </source>
</evidence>
<comment type="similarity">
    <text evidence="2">Belongs to the FAD-binding oxidoreductase/transferase type 4 family.</text>
</comment>
<name>A0ABP7PTV9_9ACTN</name>
<dbReference type="SUPFAM" id="SSF56176">
    <property type="entry name" value="FAD-binding/transporter-associated domain-like"/>
    <property type="match status" value="1"/>
</dbReference>
<dbReference type="Pfam" id="PF02913">
    <property type="entry name" value="FAD-oxidase_C"/>
    <property type="match status" value="1"/>
</dbReference>
<proteinExistence type="inferred from homology"/>
<dbReference type="Gene3D" id="1.10.45.10">
    <property type="entry name" value="Vanillyl-alcohol Oxidase, Chain A, domain 4"/>
    <property type="match status" value="1"/>
</dbReference>
<dbReference type="InterPro" id="IPR004113">
    <property type="entry name" value="FAD-bd_oxidored_4_C"/>
</dbReference>
<feature type="domain" description="FAD-binding oxidoreductase/transferase type 4 C-terminal" evidence="6">
    <location>
        <begin position="44"/>
        <end position="274"/>
    </location>
</feature>
<dbReference type="Gene3D" id="3.30.70.2740">
    <property type="match status" value="1"/>
</dbReference>
<evidence type="ECO:0000313" key="8">
    <source>
        <dbReference type="Proteomes" id="UP001418444"/>
    </source>
</evidence>
<comment type="caution">
    <text evidence="7">The sequence shown here is derived from an EMBL/GenBank/DDBJ whole genome shotgun (WGS) entry which is preliminary data.</text>
</comment>
<dbReference type="PANTHER" id="PTHR43716:SF1">
    <property type="entry name" value="D-2-HYDROXYGLUTARATE DEHYDROGENASE, MITOCHONDRIAL"/>
    <property type="match status" value="1"/>
</dbReference>
<dbReference type="PANTHER" id="PTHR43716">
    <property type="entry name" value="D-2-HYDROXYGLUTARATE DEHYDROGENASE, MITOCHONDRIAL"/>
    <property type="match status" value="1"/>
</dbReference>
<keyword evidence="4" id="KW-0274">FAD</keyword>
<dbReference type="InterPro" id="IPR016164">
    <property type="entry name" value="FAD-linked_Oxase-like_C"/>
</dbReference>
<keyword evidence="8" id="KW-1185">Reference proteome</keyword>
<dbReference type="Gene3D" id="3.30.70.2190">
    <property type="match status" value="1"/>
</dbReference>
<dbReference type="Gene3D" id="3.30.465.10">
    <property type="match status" value="1"/>
</dbReference>
<evidence type="ECO:0000256" key="4">
    <source>
        <dbReference type="ARBA" id="ARBA00022827"/>
    </source>
</evidence>
<dbReference type="EMBL" id="BAAAZW010000013">
    <property type="protein sequence ID" value="GAA3970066.1"/>
    <property type="molecule type" value="Genomic_DNA"/>
</dbReference>
<dbReference type="InterPro" id="IPR051264">
    <property type="entry name" value="FAD-oxidored/transferase_4"/>
</dbReference>
<comment type="cofactor">
    <cofactor evidence="1">
        <name>FAD</name>
        <dbReference type="ChEBI" id="CHEBI:57692"/>
    </cofactor>
</comment>
<organism evidence="7 8">
    <name type="scientific">Gordonia caeni</name>
    <dbReference type="NCBI Taxonomy" id="1007097"/>
    <lineage>
        <taxon>Bacteria</taxon>
        <taxon>Bacillati</taxon>
        <taxon>Actinomycetota</taxon>
        <taxon>Actinomycetes</taxon>
        <taxon>Mycobacteriales</taxon>
        <taxon>Gordoniaceae</taxon>
        <taxon>Gordonia</taxon>
    </lineage>
</organism>
<evidence type="ECO:0000256" key="2">
    <source>
        <dbReference type="ARBA" id="ARBA00008000"/>
    </source>
</evidence>
<dbReference type="SUPFAM" id="SSF55103">
    <property type="entry name" value="FAD-linked oxidases, C-terminal domain"/>
    <property type="match status" value="1"/>
</dbReference>
<sequence length="280" mass="29492">MVTRWTALAKDNIGYDLPGLLAGAEGTLAVLTRVLLRLVVPAHATATVVAGVDTVADAFALRDGISAAGLTLEAGELMTAAGLDLVCEQQGVRHPLEARTAYAALFEVSGPADPAEPLLGALSGADGIVDATLAGGHSRRLWHYRESHTESVAAASSTPVLKLDIAVPLRGMQSFLDELSSLLHNDFPGVRPICFGHFVDGNVHVNLLDVPAHRRDRVTDAVLQAVARFGGSISAEHGVGRAKLPWIGLGRADVDRQVMASVRTAFDPTAVLNPHILRFS</sequence>
<evidence type="ECO:0000313" key="7">
    <source>
        <dbReference type="EMBL" id="GAA3970066.1"/>
    </source>
</evidence>
<reference evidence="8" key="1">
    <citation type="journal article" date="2019" name="Int. J. Syst. Evol. Microbiol.">
        <title>The Global Catalogue of Microorganisms (GCM) 10K type strain sequencing project: providing services to taxonomists for standard genome sequencing and annotation.</title>
        <authorList>
            <consortium name="The Broad Institute Genomics Platform"/>
            <consortium name="The Broad Institute Genome Sequencing Center for Infectious Disease"/>
            <person name="Wu L."/>
            <person name="Ma J."/>
        </authorList>
    </citation>
    <scope>NUCLEOTIDE SEQUENCE [LARGE SCALE GENOMIC DNA]</scope>
    <source>
        <strain evidence="8">JCM 16923</strain>
    </source>
</reference>